<protein>
    <recommendedName>
        <fullName evidence="4">CCHC-type domain-containing protein</fullName>
    </recommendedName>
</protein>
<feature type="compositionally biased region" description="Basic and acidic residues" evidence="1">
    <location>
        <begin position="103"/>
        <end position="121"/>
    </location>
</feature>
<feature type="non-terminal residue" evidence="2">
    <location>
        <position position="1"/>
    </location>
</feature>
<proteinExistence type="predicted"/>
<feature type="region of interest" description="Disordered" evidence="1">
    <location>
        <begin position="40"/>
        <end position="97"/>
    </location>
</feature>
<sequence>HKSSSPAPIIEAIHQLKKGAEVMMLSAELMRDRISTLEKANDAATKRSQRKKKRIQKKGVLTKGDGEDILAQKEADQQIEHEQRQKGEQSGMSRQALARCKKCRETGHNSRTCQKDAIDTA</sequence>
<gene>
    <name evidence="2" type="ORF">AOQ84DRAFT_279152</name>
</gene>
<keyword evidence="3" id="KW-1185">Reference proteome</keyword>
<dbReference type="AlphaFoldDB" id="A0A8E2FEU3"/>
<feature type="compositionally biased region" description="Basic residues" evidence="1">
    <location>
        <begin position="47"/>
        <end position="57"/>
    </location>
</feature>
<dbReference type="EMBL" id="KV748458">
    <property type="protein sequence ID" value="OCL15345.1"/>
    <property type="molecule type" value="Genomic_DNA"/>
</dbReference>
<accession>A0A8E2FEU3</accession>
<organism evidence="2 3">
    <name type="scientific">Glonium stellatum</name>
    <dbReference type="NCBI Taxonomy" id="574774"/>
    <lineage>
        <taxon>Eukaryota</taxon>
        <taxon>Fungi</taxon>
        <taxon>Dikarya</taxon>
        <taxon>Ascomycota</taxon>
        <taxon>Pezizomycotina</taxon>
        <taxon>Dothideomycetes</taxon>
        <taxon>Pleosporomycetidae</taxon>
        <taxon>Gloniales</taxon>
        <taxon>Gloniaceae</taxon>
        <taxon>Glonium</taxon>
    </lineage>
</organism>
<evidence type="ECO:0000313" key="3">
    <source>
        <dbReference type="Proteomes" id="UP000250140"/>
    </source>
</evidence>
<evidence type="ECO:0000313" key="2">
    <source>
        <dbReference type="EMBL" id="OCL15345.1"/>
    </source>
</evidence>
<feature type="region of interest" description="Disordered" evidence="1">
    <location>
        <begin position="102"/>
        <end position="121"/>
    </location>
</feature>
<evidence type="ECO:0008006" key="4">
    <source>
        <dbReference type="Google" id="ProtNLM"/>
    </source>
</evidence>
<evidence type="ECO:0000256" key="1">
    <source>
        <dbReference type="SAM" id="MobiDB-lite"/>
    </source>
</evidence>
<name>A0A8E2FEU3_9PEZI</name>
<dbReference type="OrthoDB" id="3776271at2759"/>
<dbReference type="Proteomes" id="UP000250140">
    <property type="component" value="Unassembled WGS sequence"/>
</dbReference>
<feature type="compositionally biased region" description="Basic and acidic residues" evidence="1">
    <location>
        <begin position="64"/>
        <end position="87"/>
    </location>
</feature>
<reference evidence="2 3" key="1">
    <citation type="journal article" date="2016" name="Nat. Commun.">
        <title>Ectomycorrhizal ecology is imprinted in the genome of the dominant symbiotic fungus Cenococcum geophilum.</title>
        <authorList>
            <consortium name="DOE Joint Genome Institute"/>
            <person name="Peter M."/>
            <person name="Kohler A."/>
            <person name="Ohm R.A."/>
            <person name="Kuo A."/>
            <person name="Krutzmann J."/>
            <person name="Morin E."/>
            <person name="Arend M."/>
            <person name="Barry K.W."/>
            <person name="Binder M."/>
            <person name="Choi C."/>
            <person name="Clum A."/>
            <person name="Copeland A."/>
            <person name="Grisel N."/>
            <person name="Haridas S."/>
            <person name="Kipfer T."/>
            <person name="LaButti K."/>
            <person name="Lindquist E."/>
            <person name="Lipzen A."/>
            <person name="Maire R."/>
            <person name="Meier B."/>
            <person name="Mihaltcheva S."/>
            <person name="Molinier V."/>
            <person name="Murat C."/>
            <person name="Poggeler S."/>
            <person name="Quandt C.A."/>
            <person name="Sperisen C."/>
            <person name="Tritt A."/>
            <person name="Tisserant E."/>
            <person name="Crous P.W."/>
            <person name="Henrissat B."/>
            <person name="Nehls U."/>
            <person name="Egli S."/>
            <person name="Spatafora J.W."/>
            <person name="Grigoriev I.V."/>
            <person name="Martin F.M."/>
        </authorList>
    </citation>
    <scope>NUCLEOTIDE SEQUENCE [LARGE SCALE GENOMIC DNA]</scope>
    <source>
        <strain evidence="2 3">CBS 207.34</strain>
    </source>
</reference>